<keyword evidence="1" id="KW-0472">Membrane</keyword>
<name>A0A3M7P999_BRAPC</name>
<dbReference type="EMBL" id="REGN01012467">
    <property type="protein sequence ID" value="RMZ95307.1"/>
    <property type="molecule type" value="Genomic_DNA"/>
</dbReference>
<dbReference type="Proteomes" id="UP000276133">
    <property type="component" value="Unassembled WGS sequence"/>
</dbReference>
<gene>
    <name evidence="2" type="ORF">BpHYR1_021787</name>
</gene>
<feature type="transmembrane region" description="Helical" evidence="1">
    <location>
        <begin position="32"/>
        <end position="54"/>
    </location>
</feature>
<keyword evidence="1" id="KW-1133">Transmembrane helix</keyword>
<keyword evidence="3" id="KW-1185">Reference proteome</keyword>
<organism evidence="2 3">
    <name type="scientific">Brachionus plicatilis</name>
    <name type="common">Marine rotifer</name>
    <name type="synonym">Brachionus muelleri</name>
    <dbReference type="NCBI Taxonomy" id="10195"/>
    <lineage>
        <taxon>Eukaryota</taxon>
        <taxon>Metazoa</taxon>
        <taxon>Spiralia</taxon>
        <taxon>Gnathifera</taxon>
        <taxon>Rotifera</taxon>
        <taxon>Eurotatoria</taxon>
        <taxon>Monogononta</taxon>
        <taxon>Pseudotrocha</taxon>
        <taxon>Ploima</taxon>
        <taxon>Brachionidae</taxon>
        <taxon>Brachionus</taxon>
    </lineage>
</organism>
<proteinExistence type="predicted"/>
<accession>A0A3M7P999</accession>
<comment type="caution">
    <text evidence="2">The sequence shown here is derived from an EMBL/GenBank/DDBJ whole genome shotgun (WGS) entry which is preliminary data.</text>
</comment>
<sequence length="133" mass="14984">MALALILFLLCDIIFECTIEVVVVVVVVELFGFIRSLGAPVHFVLVELVVVVVLSGDEFNLSRPNWDSLSSLHFSFVLFKSTRKGCDLIMLWIDCFSHLACSDLVLRHTLELDEVAEHVESDRNFGFSPWLGL</sequence>
<evidence type="ECO:0000256" key="1">
    <source>
        <dbReference type="SAM" id="Phobius"/>
    </source>
</evidence>
<dbReference type="AlphaFoldDB" id="A0A3M7P999"/>
<evidence type="ECO:0000313" key="3">
    <source>
        <dbReference type="Proteomes" id="UP000276133"/>
    </source>
</evidence>
<keyword evidence="1" id="KW-0812">Transmembrane</keyword>
<reference evidence="2 3" key="1">
    <citation type="journal article" date="2018" name="Sci. Rep.">
        <title>Genomic signatures of local adaptation to the degree of environmental predictability in rotifers.</title>
        <authorList>
            <person name="Franch-Gras L."/>
            <person name="Hahn C."/>
            <person name="Garcia-Roger E.M."/>
            <person name="Carmona M.J."/>
            <person name="Serra M."/>
            <person name="Gomez A."/>
        </authorList>
    </citation>
    <scope>NUCLEOTIDE SEQUENCE [LARGE SCALE GENOMIC DNA]</scope>
    <source>
        <strain evidence="2">HYR1</strain>
    </source>
</reference>
<protein>
    <submittedName>
        <fullName evidence="2">Uncharacterized protein</fullName>
    </submittedName>
</protein>
<evidence type="ECO:0000313" key="2">
    <source>
        <dbReference type="EMBL" id="RMZ95307.1"/>
    </source>
</evidence>